<dbReference type="EMBL" id="VOQS01000005">
    <property type="protein sequence ID" value="TXC79961.1"/>
    <property type="molecule type" value="Genomic_DNA"/>
</dbReference>
<keyword evidence="1" id="KW-0472">Membrane</keyword>
<dbReference type="Proteomes" id="UP000321776">
    <property type="component" value="Unassembled WGS sequence"/>
</dbReference>
<gene>
    <name evidence="3" type="ORF">FRZ40_37215</name>
    <name evidence="2" type="ORF">V4C56_35760</name>
</gene>
<proteinExistence type="predicted"/>
<dbReference type="AlphaFoldDB" id="A0A5C6V5X2"/>
<accession>A0A5C6V5X2</accession>
<feature type="transmembrane region" description="Helical" evidence="1">
    <location>
        <begin position="12"/>
        <end position="31"/>
    </location>
</feature>
<evidence type="ECO:0000256" key="1">
    <source>
        <dbReference type="SAM" id="Phobius"/>
    </source>
</evidence>
<feature type="transmembrane region" description="Helical" evidence="1">
    <location>
        <begin position="81"/>
        <end position="101"/>
    </location>
</feature>
<evidence type="ECO:0000313" key="4">
    <source>
        <dbReference type="Proteomes" id="UP000321776"/>
    </source>
</evidence>
<reference evidence="3" key="2">
    <citation type="submission" date="2019-08" db="EMBL/GenBank/DDBJ databases">
        <authorList>
            <person name="Im W.-T."/>
        </authorList>
    </citation>
    <scope>NUCLEOTIDE SEQUENCE</scope>
    <source>
        <strain evidence="3">NF 2-5-3</strain>
    </source>
</reference>
<sequence>MSIEMGNFTPGFSPAGGLIIGAAAAVLILFNGRIAGISGIPCGLPGATREAAGWRAAFIAGLIAAPGLARMLGKPVMPDIQAGWGELIVAGFLVGIGARSVNARVFVAAMPGGMTAFEWLERSQQTRQEI</sequence>
<protein>
    <submittedName>
        <fullName evidence="3">YeeE/YedE family protein</fullName>
    </submittedName>
</protein>
<evidence type="ECO:0000313" key="3">
    <source>
        <dbReference type="EMBL" id="TXC79961.1"/>
    </source>
</evidence>
<dbReference type="EMBL" id="JAZHGA010000040">
    <property type="protein sequence ID" value="MEM5344970.1"/>
    <property type="molecule type" value="Genomic_DNA"/>
</dbReference>
<feature type="transmembrane region" description="Helical" evidence="1">
    <location>
        <begin position="52"/>
        <end position="69"/>
    </location>
</feature>
<organism evidence="3 4">
    <name type="scientific">Paraburkholderia azotifigens</name>
    <dbReference type="NCBI Taxonomy" id="2057004"/>
    <lineage>
        <taxon>Bacteria</taxon>
        <taxon>Pseudomonadati</taxon>
        <taxon>Pseudomonadota</taxon>
        <taxon>Betaproteobacteria</taxon>
        <taxon>Burkholderiales</taxon>
        <taxon>Burkholderiaceae</taxon>
        <taxon>Paraburkholderia</taxon>
    </lineage>
</organism>
<comment type="caution">
    <text evidence="3">The sequence shown here is derived from an EMBL/GenBank/DDBJ whole genome shotgun (WGS) entry which is preliminary data.</text>
</comment>
<keyword evidence="1" id="KW-0812">Transmembrane</keyword>
<evidence type="ECO:0000313" key="5">
    <source>
        <dbReference type="Proteomes" id="UP001481677"/>
    </source>
</evidence>
<reference evidence="3 4" key="1">
    <citation type="journal article" date="2018" name="Int. J. Syst. Evol. Microbiol.">
        <title>Paraburkholderia azotifigens sp. nov., a nitrogen-fixing bacterium isolated from paddy soil.</title>
        <authorList>
            <person name="Choi G.M."/>
            <person name="Im W.T."/>
        </authorList>
    </citation>
    <scope>NUCLEOTIDE SEQUENCE [LARGE SCALE GENOMIC DNA]</scope>
    <source>
        <strain evidence="3 4">NF 2-5-3</strain>
    </source>
</reference>
<keyword evidence="1" id="KW-1133">Transmembrane helix</keyword>
<evidence type="ECO:0000313" key="2">
    <source>
        <dbReference type="EMBL" id="MEM5344970.1"/>
    </source>
</evidence>
<dbReference type="Proteomes" id="UP001481677">
    <property type="component" value="Unassembled WGS sequence"/>
</dbReference>
<keyword evidence="5" id="KW-1185">Reference proteome</keyword>
<reference evidence="2 5" key="3">
    <citation type="submission" date="2024-01" db="EMBL/GenBank/DDBJ databases">
        <title>The diversity of rhizobia nodulating Mimosa spp. in eleven states of Brazil covering several biomes is determined by host plant, location, and edaphic factors.</title>
        <authorList>
            <person name="Rouws L."/>
            <person name="Barauna A."/>
            <person name="Beukes C."/>
            <person name="De Faria S.M."/>
            <person name="Gross E."/>
            <person name="Dos Reis Junior F.B."/>
            <person name="Simon M."/>
            <person name="Maluk M."/>
            <person name="Odee D.W."/>
            <person name="Kenicer G."/>
            <person name="Young J.P.W."/>
            <person name="Reis V.M."/>
            <person name="Zilli J."/>
            <person name="James E.K."/>
        </authorList>
    </citation>
    <scope>NUCLEOTIDE SEQUENCE [LARGE SCALE GENOMIC DNA]</scope>
    <source>
        <strain evidence="2 5">JPY530</strain>
    </source>
</reference>
<name>A0A5C6V5X2_9BURK</name>